<accession>A0A9Q9ATB3</accession>
<gene>
    <name evidence="2" type="ORF">Slin15195_G083580</name>
</gene>
<dbReference type="CDD" id="cd00170">
    <property type="entry name" value="SEC14"/>
    <property type="match status" value="1"/>
</dbReference>
<dbReference type="InterPro" id="IPR001251">
    <property type="entry name" value="CRAL-TRIO_dom"/>
</dbReference>
<dbReference type="PANTHER" id="PTHR45657:SF20">
    <property type="entry name" value="CRAL_TRIO DOMAIN PROTEIN (AFU_ORTHOLOGUE AFUA_5G00680)"/>
    <property type="match status" value="1"/>
</dbReference>
<name>A0A9Q9ATB3_9PEZI</name>
<protein>
    <submittedName>
        <fullName evidence="2">CRAL-TRIO lipid binding domain-containing protein</fullName>
    </submittedName>
</protein>
<evidence type="ECO:0000313" key="2">
    <source>
        <dbReference type="EMBL" id="USW55039.1"/>
    </source>
</evidence>
<dbReference type="PROSITE" id="PS50191">
    <property type="entry name" value="CRAL_TRIO"/>
    <property type="match status" value="1"/>
</dbReference>
<dbReference type="PANTHER" id="PTHR45657">
    <property type="entry name" value="CRAL-TRIO DOMAIN-CONTAINING PROTEIN YKL091C-RELATED"/>
    <property type="match status" value="1"/>
</dbReference>
<feature type="domain" description="CRAL-TRIO" evidence="1">
    <location>
        <begin position="105"/>
        <end position="284"/>
    </location>
</feature>
<dbReference type="Proteomes" id="UP001056384">
    <property type="component" value="Chromosome 7"/>
</dbReference>
<evidence type="ECO:0000313" key="3">
    <source>
        <dbReference type="Proteomes" id="UP001056384"/>
    </source>
</evidence>
<dbReference type="Gene3D" id="3.40.525.10">
    <property type="entry name" value="CRAL-TRIO lipid binding domain"/>
    <property type="match status" value="1"/>
</dbReference>
<dbReference type="AlphaFoldDB" id="A0A9Q9ATB3"/>
<sequence>MAELTEDIPEGLKWTNLKGQHLVDYATFRKDAAADVEGLQSSDTADSLFGKNNDQHNLAQALAQLQKARQIRVVNAVNKTYNSFGVDAYEETCGLYPQWTGRLCKKGQPVCIFSSAILDAQTMKLYRESSTRLEADRKTGPAAGKVSMEVLRSILVFDNLTMFVMPLCSLTACRAARATPVSKMVLLVDISGLGWSQMWNLKGYVQDFINILSTCFPEVLDKVFITGASGAFPTIWNLIKRWADAETIRKFVILSPNEVLPSLQEYIEMENIPTAFGGLHELGIGTRPDLDRTIKTALEWEPEKDQELPEGPLKWDAGTIAVAVGSVQGVQRENSFASVAI</sequence>
<proteinExistence type="predicted"/>
<organism evidence="2 3">
    <name type="scientific">Septoria linicola</name>
    <dbReference type="NCBI Taxonomy" id="215465"/>
    <lineage>
        <taxon>Eukaryota</taxon>
        <taxon>Fungi</taxon>
        <taxon>Dikarya</taxon>
        <taxon>Ascomycota</taxon>
        <taxon>Pezizomycotina</taxon>
        <taxon>Dothideomycetes</taxon>
        <taxon>Dothideomycetidae</taxon>
        <taxon>Mycosphaerellales</taxon>
        <taxon>Mycosphaerellaceae</taxon>
        <taxon>Septoria</taxon>
    </lineage>
</organism>
<keyword evidence="3" id="KW-1185">Reference proteome</keyword>
<dbReference type="SUPFAM" id="SSF52087">
    <property type="entry name" value="CRAL/TRIO domain"/>
    <property type="match status" value="1"/>
</dbReference>
<dbReference type="InterPro" id="IPR051026">
    <property type="entry name" value="PI/PC_transfer"/>
</dbReference>
<evidence type="ECO:0000259" key="1">
    <source>
        <dbReference type="PROSITE" id="PS50191"/>
    </source>
</evidence>
<dbReference type="InterPro" id="IPR036865">
    <property type="entry name" value="CRAL-TRIO_dom_sf"/>
</dbReference>
<dbReference type="SMART" id="SM00516">
    <property type="entry name" value="SEC14"/>
    <property type="match status" value="1"/>
</dbReference>
<reference evidence="2" key="1">
    <citation type="submission" date="2022-06" db="EMBL/GenBank/DDBJ databases">
        <title>Complete genome sequences of two strains of the flax pathogen Septoria linicola.</title>
        <authorList>
            <person name="Lapalu N."/>
            <person name="Simon A."/>
            <person name="Demenou B."/>
            <person name="Paumier D."/>
            <person name="Guillot M.-P."/>
            <person name="Gout L."/>
            <person name="Valade R."/>
        </authorList>
    </citation>
    <scope>NUCLEOTIDE SEQUENCE</scope>
    <source>
        <strain evidence="2">SE15195</strain>
    </source>
</reference>
<dbReference type="Pfam" id="PF00650">
    <property type="entry name" value="CRAL_TRIO"/>
    <property type="match status" value="1"/>
</dbReference>
<dbReference type="EMBL" id="CP099424">
    <property type="protein sequence ID" value="USW55039.1"/>
    <property type="molecule type" value="Genomic_DNA"/>
</dbReference>